<proteinExistence type="predicted"/>
<protein>
    <submittedName>
        <fullName evidence="1">Uncharacterized protein</fullName>
    </submittedName>
</protein>
<sequence length="30" mass="3449">MCSLLRILELFVLMGVGRLSDPVDKRQEET</sequence>
<name>D5BZ84_NITHN</name>
<organism evidence="1 2">
    <name type="scientific">Nitrosococcus halophilus (strain Nc4)</name>
    <dbReference type="NCBI Taxonomy" id="472759"/>
    <lineage>
        <taxon>Bacteria</taxon>
        <taxon>Pseudomonadati</taxon>
        <taxon>Pseudomonadota</taxon>
        <taxon>Gammaproteobacteria</taxon>
        <taxon>Chromatiales</taxon>
        <taxon>Chromatiaceae</taxon>
        <taxon>Nitrosococcus</taxon>
    </lineage>
</organism>
<gene>
    <name evidence="1" type="ordered locus">Nhal_3044</name>
</gene>
<dbReference type="AlphaFoldDB" id="D5BZ84"/>
<dbReference type="EMBL" id="CP001798">
    <property type="protein sequence ID" value="ADE16098.1"/>
    <property type="molecule type" value="Genomic_DNA"/>
</dbReference>
<evidence type="ECO:0000313" key="2">
    <source>
        <dbReference type="Proteomes" id="UP000001844"/>
    </source>
</evidence>
<dbReference type="HOGENOM" id="CLU_3404546_0_0_6"/>
<evidence type="ECO:0000313" key="1">
    <source>
        <dbReference type="EMBL" id="ADE16098.1"/>
    </source>
</evidence>
<dbReference type="KEGG" id="nhl:Nhal_3044"/>
<reference evidence="2" key="1">
    <citation type="submission" date="2010-04" db="EMBL/GenBank/DDBJ databases">
        <title>Complete genome sequence of Nitrosococcus halophilus Nc4, a salt-adapted, aerobic obligate ammonia-oxidizing sulfur purple bacterium.</title>
        <authorList>
            <consortium name="US DOE Joint Genome Institute"/>
            <person name="Campbell M.A."/>
            <person name="Malfatti S.A."/>
            <person name="Chain P.S.G."/>
            <person name="Heidelberg J.F."/>
            <person name="Ward B.B."/>
            <person name="Klotz M.G."/>
        </authorList>
    </citation>
    <scope>NUCLEOTIDE SEQUENCE [LARGE SCALE GENOMIC DNA]</scope>
    <source>
        <strain evidence="2">Nc4</strain>
    </source>
</reference>
<keyword evidence="2" id="KW-1185">Reference proteome</keyword>
<dbReference type="Proteomes" id="UP000001844">
    <property type="component" value="Chromosome"/>
</dbReference>
<accession>D5BZ84</accession>